<dbReference type="PANTHER" id="PTHR32063">
    <property type="match status" value="1"/>
</dbReference>
<feature type="compositionally biased region" description="Basic and acidic residues" evidence="1">
    <location>
        <begin position="1051"/>
        <end position="1065"/>
    </location>
</feature>
<keyword evidence="2" id="KW-0812">Transmembrane</keyword>
<organism evidence="3 4">
    <name type="scientific">Streptomonospora nanhaiensis</name>
    <dbReference type="NCBI Taxonomy" id="1323731"/>
    <lineage>
        <taxon>Bacteria</taxon>
        <taxon>Bacillati</taxon>
        <taxon>Actinomycetota</taxon>
        <taxon>Actinomycetes</taxon>
        <taxon>Streptosporangiales</taxon>
        <taxon>Nocardiopsidaceae</taxon>
        <taxon>Streptomonospora</taxon>
    </lineage>
</organism>
<dbReference type="InterPro" id="IPR027463">
    <property type="entry name" value="AcrB_DN_DC_subdom"/>
</dbReference>
<feature type="transmembrane region" description="Helical" evidence="2">
    <location>
        <begin position="907"/>
        <end position="927"/>
    </location>
</feature>
<name>A0A853BM83_9ACTN</name>
<dbReference type="Gene3D" id="3.30.70.1430">
    <property type="entry name" value="Multidrug efflux transporter AcrB pore domain"/>
    <property type="match status" value="2"/>
</dbReference>
<dbReference type="Pfam" id="PF00873">
    <property type="entry name" value="ACR_tran"/>
    <property type="match status" value="2"/>
</dbReference>
<dbReference type="PANTHER" id="PTHR32063:SF0">
    <property type="entry name" value="SWARMING MOTILITY PROTEIN SWRC"/>
    <property type="match status" value="1"/>
</dbReference>
<dbReference type="GO" id="GO:0005886">
    <property type="term" value="C:plasma membrane"/>
    <property type="evidence" value="ECO:0007669"/>
    <property type="project" value="TreeGrafter"/>
</dbReference>
<dbReference type="Gene3D" id="3.30.70.1440">
    <property type="entry name" value="Multidrug efflux transporter AcrB pore domain"/>
    <property type="match status" value="1"/>
</dbReference>
<dbReference type="PRINTS" id="PR00702">
    <property type="entry name" value="ACRIFLAVINRP"/>
</dbReference>
<keyword evidence="2" id="KW-1133">Transmembrane helix</keyword>
<proteinExistence type="predicted"/>
<dbReference type="SUPFAM" id="SSF82693">
    <property type="entry name" value="Multidrug efflux transporter AcrB pore domain, PN1, PN2, PC1 and PC2 subdomains"/>
    <property type="match status" value="2"/>
</dbReference>
<feature type="transmembrane region" description="Helical" evidence="2">
    <location>
        <begin position="1013"/>
        <end position="1037"/>
    </location>
</feature>
<accession>A0A853BM83</accession>
<evidence type="ECO:0000313" key="3">
    <source>
        <dbReference type="EMBL" id="NYI95612.1"/>
    </source>
</evidence>
<evidence type="ECO:0000313" key="4">
    <source>
        <dbReference type="Proteomes" id="UP000575985"/>
    </source>
</evidence>
<comment type="caution">
    <text evidence="3">The sequence shown here is derived from an EMBL/GenBank/DDBJ whole genome shotgun (WGS) entry which is preliminary data.</text>
</comment>
<reference evidence="3 4" key="1">
    <citation type="submission" date="2020-07" db="EMBL/GenBank/DDBJ databases">
        <title>Sequencing the genomes of 1000 actinobacteria strains.</title>
        <authorList>
            <person name="Klenk H.-P."/>
        </authorList>
    </citation>
    <scope>NUCLEOTIDE SEQUENCE [LARGE SCALE GENOMIC DNA]</scope>
    <source>
        <strain evidence="3 4">DSM 45927</strain>
    </source>
</reference>
<dbReference type="Gene3D" id="3.30.70.1320">
    <property type="entry name" value="Multidrug efflux transporter AcrB pore domain like"/>
    <property type="match status" value="1"/>
</dbReference>
<feature type="transmembrane region" description="Helical" evidence="2">
    <location>
        <begin position="357"/>
        <end position="379"/>
    </location>
</feature>
<feature type="transmembrane region" description="Helical" evidence="2">
    <location>
        <begin position="877"/>
        <end position="900"/>
    </location>
</feature>
<dbReference type="InterPro" id="IPR001036">
    <property type="entry name" value="Acrflvin-R"/>
</dbReference>
<feature type="transmembrane region" description="Helical" evidence="2">
    <location>
        <begin position="933"/>
        <end position="957"/>
    </location>
</feature>
<keyword evidence="2" id="KW-0472">Membrane</keyword>
<keyword evidence="4" id="KW-1185">Reference proteome</keyword>
<dbReference type="Proteomes" id="UP000575985">
    <property type="component" value="Unassembled WGS sequence"/>
</dbReference>
<dbReference type="AlphaFoldDB" id="A0A853BM83"/>
<feature type="transmembrane region" description="Helical" evidence="2">
    <location>
        <begin position="457"/>
        <end position="477"/>
    </location>
</feature>
<feature type="transmembrane region" description="Helical" evidence="2">
    <location>
        <begin position="489"/>
        <end position="515"/>
    </location>
</feature>
<dbReference type="Gene3D" id="1.20.1640.10">
    <property type="entry name" value="Multidrug efflux transporter AcrB transmembrane domain"/>
    <property type="match status" value="2"/>
</dbReference>
<dbReference type="SUPFAM" id="SSF82866">
    <property type="entry name" value="Multidrug efflux transporter AcrB transmembrane domain"/>
    <property type="match status" value="2"/>
</dbReference>
<feature type="transmembrane region" description="Helical" evidence="2">
    <location>
        <begin position="412"/>
        <end position="436"/>
    </location>
</feature>
<feature type="region of interest" description="Disordered" evidence="1">
    <location>
        <begin position="1043"/>
        <end position="1088"/>
    </location>
</feature>
<dbReference type="Gene3D" id="3.30.2090.10">
    <property type="entry name" value="Multidrug efflux transporter AcrB TolC docking domain, DN and DC subdomains"/>
    <property type="match status" value="2"/>
</dbReference>
<dbReference type="RefSeq" id="WP_179767105.1">
    <property type="nucleotide sequence ID" value="NZ_JACCFO010000001.1"/>
</dbReference>
<dbReference type="SUPFAM" id="SSF82714">
    <property type="entry name" value="Multidrug efflux transporter AcrB TolC docking domain, DN and DC subdomains"/>
    <property type="match status" value="2"/>
</dbReference>
<evidence type="ECO:0000256" key="1">
    <source>
        <dbReference type="SAM" id="MobiDB-lite"/>
    </source>
</evidence>
<dbReference type="GO" id="GO:0042910">
    <property type="term" value="F:xenobiotic transmembrane transporter activity"/>
    <property type="evidence" value="ECO:0007669"/>
    <property type="project" value="TreeGrafter"/>
</dbReference>
<dbReference type="EMBL" id="JACCFO010000001">
    <property type="protein sequence ID" value="NYI95612.1"/>
    <property type="molecule type" value="Genomic_DNA"/>
</dbReference>
<feature type="transmembrane region" description="Helical" evidence="2">
    <location>
        <begin position="386"/>
        <end position="406"/>
    </location>
</feature>
<sequence length="1088" mass="113518">MNRLAQLSLGNRALILLITLAAAVFGTLATVNTERELMPTLDVPMVMVSAQYQGASPEVVETELAEPLEQAVQSVPGVVSYTSTSSTGSVQVTAEFDYGDSSDDVVRDVQQAVDQAEGLLPEDVDPSVTAFGTDDIPVVMLAAGAGDGDEQALAEPLEEQVVPELESIDGVRAATVTGVRESSVVITPDDDELEDRGLTANDITGAVQASGALTPGGDITEDGRTLTVTTGDQFESVEDVRDILVTPGGQAGAGGAGAAAGAGAAGAAMPGAAAAAPEPVRLSEIADVELRMDEQSSITRTDGDPSLGVMVTKTPDGNTVEISEQVQAALDDLEPMLGDDAEITVVFDQAPFINDSIVAMAEEGALGLAFAIVIILVFLVSIRSTLVTAVSIPVSLLVAMIGVQAFGYSLNLLTLGALTIAVGRVVDDSIVVLENIKRHMSYGEDKFHAVLTGVREVGVAITAATLTTMAVFLPIGFVGGQVGELFRPFAVTVSLALAASLLVALTIIPVLAYWFMRPRVVPPEELERVKAEEYQRELRTPLQRMYLPVIRWTTRHRIITLAASVVLLIGTFAAAANLQTNFLGNQGQNTYQVTQELPVGTSLEEADQEAAKVEDTLEGLSWVESYQTSVGGGGPEAMLMGGGGADTVTYTVTSDPEEDQAAIEERLRDALEDVDTDSELRLASAGMGGSTLQVEVRAEDQDTLVDAAGMVEDAVRDIPGAADVENSIAAAQPALEVNVNAEDAADEGLTEAAIGQAVSQAFQGAEVGTAVIDGAQRDLVVRDTERPATVGDLEDLRIATPTGDEVRLGAVADVEEVMQAPQLNRSDGVRSATVSATPTAEDLGAVTTELTQALDELDLPEGATAEIGGVSSDQTEAFAQLGIAMIAAVAIVYLIMVATFKSLMQPLILLVSIPFAATGSIGLLLATGQPMGLAAMIGMLMLIGVVVTNAIVLIDLVNQYRSEGMELREAVVEGSRHRLRPILMTALATIFALTPMALGITGGGAFISQPLAIVVIGGLVTSTLLTLVLVPVLYTMAEGRKERRAQRRQAKRDAAVEEERRRRAGTESGSAADDSESAEADVAGKPRG</sequence>
<protein>
    <submittedName>
        <fullName evidence="3">HAE1 family hydrophobic/amphiphilic exporter-1</fullName>
    </submittedName>
</protein>
<gene>
    <name evidence="3" type="ORF">HNR12_001889</name>
</gene>
<feature type="transmembrane region" description="Helical" evidence="2">
    <location>
        <begin position="558"/>
        <end position="578"/>
    </location>
</feature>
<evidence type="ECO:0000256" key="2">
    <source>
        <dbReference type="SAM" id="Phobius"/>
    </source>
</evidence>
<feature type="transmembrane region" description="Helical" evidence="2">
    <location>
        <begin position="982"/>
        <end position="1007"/>
    </location>
</feature>